<proteinExistence type="inferred from homology"/>
<keyword evidence="10" id="KW-0496">Mitochondrion</keyword>
<feature type="transmembrane region" description="Helical" evidence="10">
    <location>
        <begin position="270"/>
        <end position="288"/>
    </location>
</feature>
<dbReference type="GO" id="GO:0005262">
    <property type="term" value="F:calcium channel activity"/>
    <property type="evidence" value="ECO:0007669"/>
    <property type="project" value="UniProtKB-UniRule"/>
</dbReference>
<feature type="transmembrane region" description="Helical" evidence="10">
    <location>
        <begin position="239"/>
        <end position="258"/>
    </location>
</feature>
<keyword evidence="10" id="KW-0407">Ion channel</keyword>
<keyword evidence="10" id="KW-0107">Calcium channel</keyword>
<evidence type="ECO:0000256" key="5">
    <source>
        <dbReference type="ARBA" id="ARBA00022692"/>
    </source>
</evidence>
<dbReference type="GO" id="GO:0015292">
    <property type="term" value="F:uniporter activity"/>
    <property type="evidence" value="ECO:0007669"/>
    <property type="project" value="UniProtKB-UniRule"/>
</dbReference>
<evidence type="ECO:0000256" key="6">
    <source>
        <dbReference type="ARBA" id="ARBA00022837"/>
    </source>
</evidence>
<comment type="subcellular location">
    <subcellularLocation>
        <location evidence="1">Membrane</location>
        <topology evidence="1">Multi-pass membrane protein</topology>
    </subcellularLocation>
    <subcellularLocation>
        <location evidence="10">Mitochondrion inner membrane</location>
        <topology evidence="10">Multi-pass membrane protein</topology>
    </subcellularLocation>
</comment>
<comment type="domain">
    <text evidence="10">The selectivity filter, in which calcium ions are arranged in single file, is composed of two acidic rings separated by one helical turn along the central axis of the channel pore.</text>
</comment>
<dbReference type="Proteomes" id="UP001190640">
    <property type="component" value="Chromosome 10"/>
</dbReference>
<evidence type="ECO:0000256" key="4">
    <source>
        <dbReference type="ARBA" id="ARBA00022568"/>
    </source>
</evidence>
<feature type="region of interest" description="Disordered" evidence="11">
    <location>
        <begin position="21"/>
        <end position="44"/>
    </location>
</feature>
<evidence type="ECO:0000256" key="1">
    <source>
        <dbReference type="ARBA" id="ARBA00004141"/>
    </source>
</evidence>
<comment type="similarity">
    <text evidence="2 10">Belongs to the MCU (TC 1.A.77) family.</text>
</comment>
<keyword evidence="13" id="KW-1185">Reference proteome</keyword>
<keyword evidence="6 10" id="KW-0106">Calcium</keyword>
<dbReference type="GeneID" id="129336437"/>
<dbReference type="KEGG" id="emc:129336437"/>
<evidence type="ECO:0000256" key="9">
    <source>
        <dbReference type="ARBA" id="ARBA00023136"/>
    </source>
</evidence>
<evidence type="ECO:0000313" key="13">
    <source>
        <dbReference type="Proteomes" id="UP001190640"/>
    </source>
</evidence>
<keyword evidence="5 10" id="KW-0812">Transmembrane</keyword>
<dbReference type="AlphaFoldDB" id="A0AA97LAJ4"/>
<dbReference type="GO" id="GO:0019855">
    <property type="term" value="F:calcium channel inhibitor activity"/>
    <property type="evidence" value="ECO:0007669"/>
    <property type="project" value="TreeGrafter"/>
</dbReference>
<protein>
    <recommendedName>
        <fullName evidence="10">Calcium uniporter protein</fullName>
    </recommendedName>
</protein>
<evidence type="ECO:0000256" key="11">
    <source>
        <dbReference type="SAM" id="MobiDB-lite"/>
    </source>
</evidence>
<dbReference type="InterPro" id="IPR006769">
    <property type="entry name" value="MCU_C"/>
</dbReference>
<gene>
    <name evidence="14" type="primary">MCUB</name>
</gene>
<keyword evidence="4 10" id="KW-0109">Calcium transport</keyword>
<dbReference type="CTD" id="55013"/>
<evidence type="ECO:0000259" key="12">
    <source>
        <dbReference type="Pfam" id="PF04678"/>
    </source>
</evidence>
<evidence type="ECO:0000256" key="8">
    <source>
        <dbReference type="ARBA" id="ARBA00023065"/>
    </source>
</evidence>
<keyword evidence="10" id="KW-0999">Mitochondrion inner membrane</keyword>
<accession>A0AA97LAJ4</accession>
<dbReference type="PANTHER" id="PTHR13462:SF6">
    <property type="entry name" value="CALCIUM UNIPORTER REGULATORY SUBUNIT MCUB, MITOCHONDRIAL"/>
    <property type="match status" value="1"/>
</dbReference>
<name>A0AA97LAJ4_EUBMA</name>
<dbReference type="InterPro" id="IPR039055">
    <property type="entry name" value="MCU_fam"/>
</dbReference>
<evidence type="ECO:0000256" key="7">
    <source>
        <dbReference type="ARBA" id="ARBA00022989"/>
    </source>
</evidence>
<evidence type="ECO:0000256" key="2">
    <source>
        <dbReference type="ARBA" id="ARBA00005653"/>
    </source>
</evidence>
<dbReference type="RefSeq" id="XP_054845477.1">
    <property type="nucleotide sequence ID" value="XM_054989502.1"/>
</dbReference>
<keyword evidence="3 10" id="KW-0813">Transport</keyword>
<sequence>MRGMLPSAAQFLRTARGRWQPPRTPRLLLAGGGGGGGGGRSGSAWPRRDQLQMLCLRKIGNLRLHRRPFCSSLMPSDEVTVNYKHGLPVITVTLPSRKERCQFTVKPMLMTVGAFIEDIREEDKAIEKIEVFTTGGSAVSASTLMELLLMNDFKLVINGTEYSVHPPLKDKVSTEHITDVDDIRSLVHRLFTALNLEDHQTRKERELLQKMELLKEELLPLEQIKAGLTTDADAKTSRLLWIGLALMSTQGGALAWLTWWVYSWDIMEPVTYFITYGSAMAFYAYFVLTKQDYVYPEARDRQFLHYFHRKSKRQNFNVDQYNKLKDDLAKVEESLKRLKNPLQLHLPIQEINDKL</sequence>
<dbReference type="GO" id="GO:1990246">
    <property type="term" value="C:uniplex complex"/>
    <property type="evidence" value="ECO:0007669"/>
    <property type="project" value="TreeGrafter"/>
</dbReference>
<reference evidence="14" key="1">
    <citation type="submission" date="2025-08" db="UniProtKB">
        <authorList>
            <consortium name="RefSeq"/>
        </authorList>
    </citation>
    <scope>IDENTIFICATION</scope>
    <source>
        <tissue evidence="14">Blood</tissue>
    </source>
</reference>
<evidence type="ECO:0000256" key="10">
    <source>
        <dbReference type="RuleBase" id="RU367035"/>
    </source>
</evidence>
<keyword evidence="9 10" id="KW-0472">Membrane</keyword>
<organism evidence="13 14">
    <name type="scientific">Eublepharis macularius</name>
    <name type="common">Leopard gecko</name>
    <name type="synonym">Cyrtodactylus macularius</name>
    <dbReference type="NCBI Taxonomy" id="481883"/>
    <lineage>
        <taxon>Eukaryota</taxon>
        <taxon>Metazoa</taxon>
        <taxon>Chordata</taxon>
        <taxon>Craniata</taxon>
        <taxon>Vertebrata</taxon>
        <taxon>Euteleostomi</taxon>
        <taxon>Lepidosauria</taxon>
        <taxon>Squamata</taxon>
        <taxon>Bifurcata</taxon>
        <taxon>Gekkota</taxon>
        <taxon>Eublepharidae</taxon>
        <taxon>Eublepharinae</taxon>
        <taxon>Eublepharis</taxon>
    </lineage>
</organism>
<comment type="function">
    <text evidence="10">Mitochondrial inner membrane calcium uniporter that mediates calcium uptake into mitochondria. Mitochondrial calcium homeostasis plays key roles in cellular physiology and regulates cell bioenergetics, cytoplasmic calcium signals and activation of cell death pathways.</text>
</comment>
<dbReference type="Pfam" id="PF04678">
    <property type="entry name" value="MCU"/>
    <property type="match status" value="1"/>
</dbReference>
<evidence type="ECO:0000256" key="3">
    <source>
        <dbReference type="ARBA" id="ARBA00022448"/>
    </source>
</evidence>
<keyword evidence="8 10" id="KW-0406">Ion transport</keyword>
<evidence type="ECO:0000313" key="14">
    <source>
        <dbReference type="RefSeq" id="XP_054845477.1"/>
    </source>
</evidence>
<dbReference type="GO" id="GO:0051560">
    <property type="term" value="P:mitochondrial calcium ion homeostasis"/>
    <property type="evidence" value="ECO:0007669"/>
    <property type="project" value="UniProtKB-UniRule"/>
</dbReference>
<keyword evidence="7 10" id="KW-1133">Transmembrane helix</keyword>
<dbReference type="GO" id="GO:0036444">
    <property type="term" value="P:calcium import into the mitochondrion"/>
    <property type="evidence" value="ECO:0007669"/>
    <property type="project" value="TreeGrafter"/>
</dbReference>
<feature type="compositionally biased region" description="Gly residues" evidence="11">
    <location>
        <begin position="30"/>
        <end position="41"/>
    </location>
</feature>
<feature type="domain" description="Calcium uniporter protein C-terminal" evidence="12">
    <location>
        <begin position="122"/>
        <end position="324"/>
    </location>
</feature>
<dbReference type="PANTHER" id="PTHR13462">
    <property type="entry name" value="CALCIUM UNIPORTER PROTEIN, MITOCHONDRIAL"/>
    <property type="match status" value="1"/>
</dbReference>